<dbReference type="GO" id="GO:0004106">
    <property type="term" value="F:chorismate mutase activity"/>
    <property type="evidence" value="ECO:0007669"/>
    <property type="project" value="UniProtKB-EC"/>
</dbReference>
<dbReference type="PIRSF" id="PIRSF029775">
    <property type="entry name" value="Isochor_pyr_lyas"/>
    <property type="match status" value="1"/>
</dbReference>
<sequence>MKPPRDITSMADLRVEIDALDRQLMTLLGQRARLIDRAAELKPAEGLPARTTDRVAQVLANARANAAEHGVDPDLAERIWHQLIEAAIAQEEDVMGPDKGRNA</sequence>
<dbReference type="STRING" id="633194.SAMN05421759_10128"/>
<dbReference type="Proteomes" id="UP000186684">
    <property type="component" value="Unassembled WGS sequence"/>
</dbReference>
<feature type="binding site" evidence="3">
    <location>
        <position position="42"/>
    </location>
    <ligand>
        <name>substrate</name>
    </ligand>
</feature>
<reference evidence="6" key="1">
    <citation type="submission" date="2017-01" db="EMBL/GenBank/DDBJ databases">
        <authorList>
            <person name="Varghese N."/>
            <person name="Submissions S."/>
        </authorList>
    </citation>
    <scope>NUCLEOTIDE SEQUENCE [LARGE SCALE GENOMIC DNA]</scope>
    <source>
        <strain evidence="6">DSM 29430</strain>
    </source>
</reference>
<keyword evidence="5" id="KW-0456">Lyase</keyword>
<dbReference type="Pfam" id="PF01817">
    <property type="entry name" value="CM_2"/>
    <property type="match status" value="1"/>
</dbReference>
<organism evidence="5 6">
    <name type="scientific">Roseivivax lentus</name>
    <dbReference type="NCBI Taxonomy" id="633194"/>
    <lineage>
        <taxon>Bacteria</taxon>
        <taxon>Pseudomonadati</taxon>
        <taxon>Pseudomonadota</taxon>
        <taxon>Alphaproteobacteria</taxon>
        <taxon>Rhodobacterales</taxon>
        <taxon>Roseobacteraceae</taxon>
        <taxon>Roseivivax</taxon>
    </lineage>
</organism>
<evidence type="ECO:0000256" key="2">
    <source>
        <dbReference type="ARBA" id="ARBA00023235"/>
    </source>
</evidence>
<evidence type="ECO:0000313" key="5">
    <source>
        <dbReference type="EMBL" id="SIS49747.1"/>
    </source>
</evidence>
<protein>
    <recommendedName>
        <fullName evidence="1">chorismate mutase</fullName>
        <ecNumber evidence="1">5.4.99.5</ecNumber>
    </recommendedName>
</protein>
<dbReference type="PROSITE" id="PS51168">
    <property type="entry name" value="CHORISMATE_MUT_2"/>
    <property type="match status" value="1"/>
</dbReference>
<dbReference type="SMART" id="SM00830">
    <property type="entry name" value="CM_2"/>
    <property type="match status" value="1"/>
</dbReference>
<dbReference type="NCBIfam" id="TIGR01803">
    <property type="entry name" value="CM-like"/>
    <property type="match status" value="1"/>
</dbReference>
<evidence type="ECO:0000256" key="3">
    <source>
        <dbReference type="PIRSR" id="PIRSR029775-1"/>
    </source>
</evidence>
<dbReference type="InterPro" id="IPR002701">
    <property type="entry name" value="CM_II_prokaryot"/>
</dbReference>
<evidence type="ECO:0000259" key="4">
    <source>
        <dbReference type="PROSITE" id="PS51168"/>
    </source>
</evidence>
<dbReference type="InterPro" id="IPR036263">
    <property type="entry name" value="Chorismate_II_sf"/>
</dbReference>
<feature type="domain" description="Chorismate mutase" evidence="4">
    <location>
        <begin position="4"/>
        <end position="95"/>
    </location>
</feature>
<dbReference type="AlphaFoldDB" id="A0A1N7JK93"/>
<feature type="binding site" evidence="3">
    <location>
        <position position="31"/>
    </location>
    <ligand>
        <name>substrate</name>
    </ligand>
</feature>
<dbReference type="OrthoDB" id="514491at2"/>
<gene>
    <name evidence="5" type="ORF">SAMN05421759_10128</name>
</gene>
<dbReference type="PANTHER" id="PTHR38041:SF1">
    <property type="entry name" value="CHORISMATE MUTASE"/>
    <property type="match status" value="1"/>
</dbReference>
<feature type="binding site" evidence="3">
    <location>
        <position position="14"/>
    </location>
    <ligand>
        <name>substrate</name>
    </ligand>
</feature>
<proteinExistence type="predicted"/>
<dbReference type="PANTHER" id="PTHR38041">
    <property type="entry name" value="CHORISMATE MUTASE"/>
    <property type="match status" value="1"/>
</dbReference>
<dbReference type="GO" id="GO:0046417">
    <property type="term" value="P:chorismate metabolic process"/>
    <property type="evidence" value="ECO:0007669"/>
    <property type="project" value="InterPro"/>
</dbReference>
<dbReference type="EMBL" id="FTOQ01000001">
    <property type="protein sequence ID" value="SIS49747.1"/>
    <property type="molecule type" value="Genomic_DNA"/>
</dbReference>
<name>A0A1N7JK93_9RHOB</name>
<accession>A0A1N7JK93</accession>
<evidence type="ECO:0000256" key="1">
    <source>
        <dbReference type="ARBA" id="ARBA00012404"/>
    </source>
</evidence>
<keyword evidence="5" id="KW-0670">Pyruvate</keyword>
<dbReference type="Gene3D" id="1.20.59.10">
    <property type="entry name" value="Chorismate mutase"/>
    <property type="match status" value="1"/>
</dbReference>
<keyword evidence="6" id="KW-1185">Reference proteome</keyword>
<dbReference type="GO" id="GO:0009697">
    <property type="term" value="P:salicylic acid biosynthetic process"/>
    <property type="evidence" value="ECO:0007669"/>
    <property type="project" value="InterPro"/>
</dbReference>
<dbReference type="GO" id="GO:0016835">
    <property type="term" value="F:carbon-oxygen lyase activity"/>
    <property type="evidence" value="ECO:0007669"/>
    <property type="project" value="InterPro"/>
</dbReference>
<dbReference type="InterPro" id="IPR008241">
    <property type="entry name" value="Isochorismate_pyruvate-lyase"/>
</dbReference>
<dbReference type="InterPro" id="IPR051331">
    <property type="entry name" value="Chorismate_mutase-related"/>
</dbReference>
<dbReference type="InterPro" id="IPR036979">
    <property type="entry name" value="CM_dom_sf"/>
</dbReference>
<dbReference type="SUPFAM" id="SSF48600">
    <property type="entry name" value="Chorismate mutase II"/>
    <property type="match status" value="1"/>
</dbReference>
<feature type="binding site" evidence="3">
    <location>
        <position position="91"/>
    </location>
    <ligand>
        <name>substrate</name>
    </ligand>
</feature>
<dbReference type="EC" id="5.4.99.5" evidence="1"/>
<keyword evidence="2" id="KW-0413">Isomerase</keyword>
<evidence type="ECO:0000313" key="6">
    <source>
        <dbReference type="Proteomes" id="UP000186684"/>
    </source>
</evidence>